<dbReference type="GO" id="GO:0016787">
    <property type="term" value="F:hydrolase activity"/>
    <property type="evidence" value="ECO:0007669"/>
    <property type="project" value="UniProtKB-KW"/>
</dbReference>
<dbReference type="PROSITE" id="PS00893">
    <property type="entry name" value="NUDIX_BOX"/>
    <property type="match status" value="1"/>
</dbReference>
<dbReference type="SUPFAM" id="SSF55811">
    <property type="entry name" value="Nudix"/>
    <property type="match status" value="1"/>
</dbReference>
<evidence type="ECO:0000256" key="3">
    <source>
        <dbReference type="ARBA" id="ARBA00007275"/>
    </source>
</evidence>
<dbReference type="Pfam" id="PF00293">
    <property type="entry name" value="NUDIX"/>
    <property type="match status" value="1"/>
</dbReference>
<dbReference type="PROSITE" id="PS51462">
    <property type="entry name" value="NUDIX"/>
    <property type="match status" value="1"/>
</dbReference>
<evidence type="ECO:0000256" key="2">
    <source>
        <dbReference type="ARBA" id="ARBA00001946"/>
    </source>
</evidence>
<dbReference type="InterPro" id="IPR015797">
    <property type="entry name" value="NUDIX_hydrolase-like_dom_sf"/>
</dbReference>
<dbReference type="RefSeq" id="WP_132648028.1">
    <property type="nucleotide sequence ID" value="NZ_CP181386.1"/>
</dbReference>
<evidence type="ECO:0000259" key="8">
    <source>
        <dbReference type="PROSITE" id="PS51462"/>
    </source>
</evidence>
<dbReference type="OrthoDB" id="9806150at2"/>
<reference evidence="9 10" key="1">
    <citation type="submission" date="2019-03" db="EMBL/GenBank/DDBJ databases">
        <title>Genomic Encyclopedia of Type Strains, Phase IV (KMG-IV): sequencing the most valuable type-strain genomes for metagenomic binning, comparative biology and taxonomic classification.</title>
        <authorList>
            <person name="Goeker M."/>
        </authorList>
    </citation>
    <scope>NUCLEOTIDE SEQUENCE [LARGE SCALE GENOMIC DNA]</scope>
    <source>
        <strain evidence="9 10">DSM 1709</strain>
    </source>
</reference>
<dbReference type="EMBL" id="SLXD01000009">
    <property type="protein sequence ID" value="TCP01431.1"/>
    <property type="molecule type" value="Genomic_DNA"/>
</dbReference>
<evidence type="ECO:0000256" key="6">
    <source>
        <dbReference type="ARBA" id="ARBA00032162"/>
    </source>
</evidence>
<dbReference type="AlphaFoldDB" id="A0A4R2M5U9"/>
<accession>A0A4R2M5U9</accession>
<gene>
    <name evidence="9" type="ORF">EV684_10966</name>
</gene>
<comment type="catalytic activity">
    <reaction evidence="1">
        <text>GDP-alpha-D-mannose + H2O = alpha-D-mannose 1-phosphate + GMP + 2 H(+)</text>
        <dbReference type="Rhea" id="RHEA:27978"/>
        <dbReference type="ChEBI" id="CHEBI:15377"/>
        <dbReference type="ChEBI" id="CHEBI:15378"/>
        <dbReference type="ChEBI" id="CHEBI:57527"/>
        <dbReference type="ChEBI" id="CHEBI:58115"/>
        <dbReference type="ChEBI" id="CHEBI:58409"/>
    </reaction>
</comment>
<keyword evidence="5" id="KW-0378">Hydrolase</keyword>
<evidence type="ECO:0000256" key="1">
    <source>
        <dbReference type="ARBA" id="ARBA00000847"/>
    </source>
</evidence>
<comment type="cofactor">
    <cofactor evidence="2">
        <name>Mg(2+)</name>
        <dbReference type="ChEBI" id="CHEBI:18420"/>
    </cofactor>
</comment>
<sequence length="204" mass="23065">MTDETDDVHLRERRTGGRTLLEGGFLEVHRDEVVLPDGSAATREYIRHPGAVAVVPLLDDGRVVLVRQYRYPIARTIVEFPAGKRDAGESTLECARRELHEETGFRAREWAFACEIHNAAAYSSESIWIYFARGLVAGEQKLDEGEFVEVMKLSEAELDVLAMGDGLPDVKTRIGLHWLQRWRAGAWPLEWQPDPEDGEPARAR</sequence>
<evidence type="ECO:0000313" key="9">
    <source>
        <dbReference type="EMBL" id="TCP01431.1"/>
    </source>
</evidence>
<dbReference type="GO" id="GO:0005829">
    <property type="term" value="C:cytosol"/>
    <property type="evidence" value="ECO:0007669"/>
    <property type="project" value="TreeGrafter"/>
</dbReference>
<organism evidence="9 10">
    <name type="scientific">Rubrivivax gelatinosus</name>
    <name type="common">Rhodocyclus gelatinosus</name>
    <name type="synonym">Rhodopseudomonas gelatinosa</name>
    <dbReference type="NCBI Taxonomy" id="28068"/>
    <lineage>
        <taxon>Bacteria</taxon>
        <taxon>Pseudomonadati</taxon>
        <taxon>Pseudomonadota</taxon>
        <taxon>Betaproteobacteria</taxon>
        <taxon>Burkholderiales</taxon>
        <taxon>Sphaerotilaceae</taxon>
        <taxon>Rubrivivax</taxon>
    </lineage>
</organism>
<dbReference type="GO" id="GO:0019693">
    <property type="term" value="P:ribose phosphate metabolic process"/>
    <property type="evidence" value="ECO:0007669"/>
    <property type="project" value="TreeGrafter"/>
</dbReference>
<evidence type="ECO:0000313" key="10">
    <source>
        <dbReference type="Proteomes" id="UP000295106"/>
    </source>
</evidence>
<proteinExistence type="inferred from homology"/>
<feature type="domain" description="Nudix hydrolase" evidence="8">
    <location>
        <begin position="44"/>
        <end position="180"/>
    </location>
</feature>
<dbReference type="Proteomes" id="UP000295106">
    <property type="component" value="Unassembled WGS sequence"/>
</dbReference>
<dbReference type="PANTHER" id="PTHR11839:SF18">
    <property type="entry name" value="NUDIX HYDROLASE DOMAIN-CONTAINING PROTEIN"/>
    <property type="match status" value="1"/>
</dbReference>
<dbReference type="GO" id="GO:0006753">
    <property type="term" value="P:nucleoside phosphate metabolic process"/>
    <property type="evidence" value="ECO:0007669"/>
    <property type="project" value="TreeGrafter"/>
</dbReference>
<evidence type="ECO:0000256" key="4">
    <source>
        <dbReference type="ARBA" id="ARBA00016377"/>
    </source>
</evidence>
<protein>
    <recommendedName>
        <fullName evidence="4">GDP-mannose pyrophosphatase</fullName>
    </recommendedName>
    <alternativeName>
        <fullName evidence="6">GDP-mannose hydrolase</fullName>
    </alternativeName>
    <alternativeName>
        <fullName evidence="7">GDPMK</fullName>
    </alternativeName>
</protein>
<evidence type="ECO:0000256" key="5">
    <source>
        <dbReference type="ARBA" id="ARBA00022801"/>
    </source>
</evidence>
<name>A0A4R2M5U9_RUBGE</name>
<comment type="caution">
    <text evidence="9">The sequence shown here is derived from an EMBL/GenBank/DDBJ whole genome shotgun (WGS) entry which is preliminary data.</text>
</comment>
<dbReference type="GeneID" id="99686046"/>
<dbReference type="CDD" id="cd24159">
    <property type="entry name" value="NUDIX_ADPRase_NudF"/>
    <property type="match status" value="1"/>
</dbReference>
<dbReference type="InterPro" id="IPR020084">
    <property type="entry name" value="NUDIX_hydrolase_CS"/>
</dbReference>
<evidence type="ECO:0000256" key="7">
    <source>
        <dbReference type="ARBA" id="ARBA00032272"/>
    </source>
</evidence>
<dbReference type="InterPro" id="IPR000086">
    <property type="entry name" value="NUDIX_hydrolase_dom"/>
</dbReference>
<comment type="similarity">
    <text evidence="3">Belongs to the Nudix hydrolase family. NudK subfamily.</text>
</comment>
<dbReference type="Gene3D" id="3.90.79.10">
    <property type="entry name" value="Nucleoside Triphosphate Pyrophosphohydrolase"/>
    <property type="match status" value="1"/>
</dbReference>
<dbReference type="PANTHER" id="PTHR11839">
    <property type="entry name" value="UDP/ADP-SUGAR PYROPHOSPHATASE"/>
    <property type="match status" value="1"/>
</dbReference>